<evidence type="ECO:0000259" key="2">
    <source>
        <dbReference type="PROSITE" id="PS51898"/>
    </source>
</evidence>
<dbReference type="Proteomes" id="UP000095464">
    <property type="component" value="Unassembled WGS sequence"/>
</dbReference>
<gene>
    <name evidence="3" type="ORF">ASS94_09055</name>
</gene>
<dbReference type="PANTHER" id="PTHR30349">
    <property type="entry name" value="PHAGE INTEGRASE-RELATED"/>
    <property type="match status" value="1"/>
</dbReference>
<dbReference type="InterPro" id="IPR002104">
    <property type="entry name" value="Integrase_catalytic"/>
</dbReference>
<feature type="domain" description="Tyr recombinase" evidence="2">
    <location>
        <begin position="183"/>
        <end position="397"/>
    </location>
</feature>
<sequence length="405" mass="46949">MWSEQFKDKNGKVKHRYYEKYKDPYTDKWRRVSVVMNKNSKASQKEAVLQLEKKINDKLTKQSSLGTASLTVHTAIDKWFEHYKLYSGSKASTLKTKKAKVKSVKSVFPSDLLVDKLDYNISQKYLDEYYKLGFSQIVNSDVLGIFKHSIMHMKKIYNLNNTEYLNDLVVPKKVKTKESIVKERENYLEVSELKQILKYLNHKVSTTNYNRSKRFYFFASLIIEFQSLTGLRIGELLAIKESDIDFTNKKLSVNGTMFWAKSDEGFGSKETTKTDKSYRTINLTKRCCDILNRAITENKKLRLQKVKRNDRGFVFSAVSGNPIQSTRINDVLSECVDAVKLDKHVTTHTLRHTHISMLAEMGMSLKVIMNRVGHSNPNTTLKVYTHVTDKMEKSMISKLEKLKIV</sequence>
<dbReference type="SUPFAM" id="SSF56349">
    <property type="entry name" value="DNA breaking-rejoining enzymes"/>
    <property type="match status" value="1"/>
</dbReference>
<dbReference type="GO" id="GO:0003677">
    <property type="term" value="F:DNA binding"/>
    <property type="evidence" value="ECO:0007669"/>
    <property type="project" value="InterPro"/>
</dbReference>
<dbReference type="CDD" id="cd01189">
    <property type="entry name" value="INT_ICEBs1_C_like"/>
    <property type="match status" value="1"/>
</dbReference>
<dbReference type="GO" id="GO:0006310">
    <property type="term" value="P:DNA recombination"/>
    <property type="evidence" value="ECO:0007669"/>
    <property type="project" value="UniProtKB-KW"/>
</dbReference>
<accession>A0AAP7IC21</accession>
<keyword evidence="1" id="KW-0233">DNA recombination</keyword>
<dbReference type="PROSITE" id="PS51898">
    <property type="entry name" value="TYR_RECOMBINASE"/>
    <property type="match status" value="1"/>
</dbReference>
<protein>
    <recommendedName>
        <fullName evidence="2">Tyr recombinase domain-containing protein</fullName>
    </recommendedName>
</protein>
<organism evidence="3 4">
    <name type="scientific">Staphylococcus equorum</name>
    <dbReference type="NCBI Taxonomy" id="246432"/>
    <lineage>
        <taxon>Bacteria</taxon>
        <taxon>Bacillati</taxon>
        <taxon>Bacillota</taxon>
        <taxon>Bacilli</taxon>
        <taxon>Bacillales</taxon>
        <taxon>Staphylococcaceae</taxon>
        <taxon>Staphylococcus</taxon>
    </lineage>
</organism>
<dbReference type="RefSeq" id="WP_069854554.1">
    <property type="nucleotide sequence ID" value="NZ_LNPX01000038.1"/>
</dbReference>
<dbReference type="AlphaFoldDB" id="A0AAP7IC21"/>
<reference evidence="4" key="1">
    <citation type="submission" date="2015-11" db="EMBL/GenBank/DDBJ databases">
        <title>Genomic diversity of Staphylococcus saprophyticus strains from urinary tract infections, animal surfaces, and fermented foods.</title>
        <authorList>
            <person name="Wolfe B.E."/>
        </authorList>
    </citation>
    <scope>NUCLEOTIDE SEQUENCE [LARGE SCALE GENOMIC DNA]</scope>
    <source>
        <strain evidence="4">738_7</strain>
    </source>
</reference>
<proteinExistence type="predicted"/>
<dbReference type="EMBL" id="LNPX01000038">
    <property type="protein sequence ID" value="OEK55061.1"/>
    <property type="molecule type" value="Genomic_DNA"/>
</dbReference>
<evidence type="ECO:0000313" key="4">
    <source>
        <dbReference type="Proteomes" id="UP000095464"/>
    </source>
</evidence>
<dbReference type="GO" id="GO:0015074">
    <property type="term" value="P:DNA integration"/>
    <property type="evidence" value="ECO:0007669"/>
    <property type="project" value="InterPro"/>
</dbReference>
<evidence type="ECO:0000313" key="3">
    <source>
        <dbReference type="EMBL" id="OEK55061.1"/>
    </source>
</evidence>
<dbReference type="InterPro" id="IPR011010">
    <property type="entry name" value="DNA_brk_join_enz"/>
</dbReference>
<dbReference type="InterPro" id="IPR013762">
    <property type="entry name" value="Integrase-like_cat_sf"/>
</dbReference>
<evidence type="ECO:0000256" key="1">
    <source>
        <dbReference type="ARBA" id="ARBA00023172"/>
    </source>
</evidence>
<name>A0AAP7IC21_9STAP</name>
<dbReference type="PANTHER" id="PTHR30349:SF64">
    <property type="entry name" value="PROPHAGE INTEGRASE INTD-RELATED"/>
    <property type="match status" value="1"/>
</dbReference>
<comment type="caution">
    <text evidence="3">The sequence shown here is derived from an EMBL/GenBank/DDBJ whole genome shotgun (WGS) entry which is preliminary data.</text>
</comment>
<dbReference type="InterPro" id="IPR050090">
    <property type="entry name" value="Tyrosine_recombinase_XerCD"/>
</dbReference>
<dbReference type="Gene3D" id="1.10.443.10">
    <property type="entry name" value="Intergrase catalytic core"/>
    <property type="match status" value="1"/>
</dbReference>
<dbReference type="Pfam" id="PF00589">
    <property type="entry name" value="Phage_integrase"/>
    <property type="match status" value="1"/>
</dbReference>